<feature type="transmembrane region" description="Helical" evidence="10">
    <location>
        <begin position="138"/>
        <end position="156"/>
    </location>
</feature>
<evidence type="ECO:0000256" key="2">
    <source>
        <dbReference type="ARBA" id="ARBA00022448"/>
    </source>
</evidence>
<feature type="domain" description="ABC transporter" evidence="11">
    <location>
        <begin position="996"/>
        <end position="1204"/>
    </location>
</feature>
<feature type="domain" description="ABC transporter" evidence="11">
    <location>
        <begin position="400"/>
        <end position="617"/>
    </location>
</feature>
<dbReference type="InterPro" id="IPR003439">
    <property type="entry name" value="ABC_transporter-like_ATP-bd"/>
</dbReference>
<keyword evidence="3 10" id="KW-0812">Transmembrane</keyword>
<evidence type="ECO:0000256" key="3">
    <source>
        <dbReference type="ARBA" id="ARBA00022692"/>
    </source>
</evidence>
<dbReference type="CDD" id="cd03244">
    <property type="entry name" value="ABCC_MRP_domain2"/>
    <property type="match status" value="1"/>
</dbReference>
<dbReference type="CDD" id="cd18580">
    <property type="entry name" value="ABC_6TM_ABCC_D2"/>
    <property type="match status" value="1"/>
</dbReference>
<dbReference type="Gene3D" id="3.40.50.300">
    <property type="entry name" value="P-loop containing nucleotide triphosphate hydrolases"/>
    <property type="match status" value="2"/>
</dbReference>
<dbReference type="CDD" id="cd18579">
    <property type="entry name" value="ABC_6TM_ABCC_D1"/>
    <property type="match status" value="1"/>
</dbReference>
<evidence type="ECO:0000313" key="13">
    <source>
        <dbReference type="EMBL" id="CAH0559495.1"/>
    </source>
</evidence>
<keyword evidence="2" id="KW-0813">Transport</keyword>
<dbReference type="GO" id="GO:0016020">
    <property type="term" value="C:membrane"/>
    <property type="evidence" value="ECO:0007669"/>
    <property type="project" value="UniProtKB-SubCell"/>
</dbReference>
<feature type="transmembrane region" description="Helical" evidence="10">
    <location>
        <begin position="903"/>
        <end position="929"/>
    </location>
</feature>
<proteinExistence type="predicted"/>
<name>A0A9P0B7T8_BRAAE</name>
<evidence type="ECO:0000256" key="6">
    <source>
        <dbReference type="ARBA" id="ARBA00022840"/>
    </source>
</evidence>
<feature type="transmembrane region" description="Helical" evidence="10">
    <location>
        <begin position="229"/>
        <end position="250"/>
    </location>
</feature>
<evidence type="ECO:0000259" key="11">
    <source>
        <dbReference type="PROSITE" id="PS50893"/>
    </source>
</evidence>
<protein>
    <submittedName>
        <fullName evidence="13">Uncharacterized protein</fullName>
    </submittedName>
</protein>
<dbReference type="Proteomes" id="UP001154078">
    <property type="component" value="Chromosome 6"/>
</dbReference>
<feature type="transmembrane region" description="Helical" evidence="10">
    <location>
        <begin position="312"/>
        <end position="336"/>
    </location>
</feature>
<dbReference type="PROSITE" id="PS50929">
    <property type="entry name" value="ABC_TM1F"/>
    <property type="match status" value="2"/>
</dbReference>
<dbReference type="Gene3D" id="1.20.1560.10">
    <property type="entry name" value="ABC transporter type 1, transmembrane domain"/>
    <property type="match status" value="2"/>
</dbReference>
<dbReference type="PROSITE" id="PS00211">
    <property type="entry name" value="ABC_TRANSPORTER_1"/>
    <property type="match status" value="2"/>
</dbReference>
<dbReference type="PROSITE" id="PS50893">
    <property type="entry name" value="ABC_TRANSPORTER_2"/>
    <property type="match status" value="2"/>
</dbReference>
<feature type="transmembrane region" description="Helical" evidence="10">
    <location>
        <begin position="668"/>
        <end position="686"/>
    </location>
</feature>
<evidence type="ECO:0000256" key="8">
    <source>
        <dbReference type="ARBA" id="ARBA00023136"/>
    </source>
</evidence>
<dbReference type="SUPFAM" id="SSF52540">
    <property type="entry name" value="P-loop containing nucleoside triphosphate hydrolases"/>
    <property type="match status" value="2"/>
</dbReference>
<gene>
    <name evidence="13" type="ORF">MELIAE_LOCUS9581</name>
</gene>
<accession>A0A9P0B7T8</accession>
<feature type="transmembrane region" description="Helical" evidence="10">
    <location>
        <begin position="822"/>
        <end position="840"/>
    </location>
</feature>
<keyword evidence="4" id="KW-0677">Repeat</keyword>
<dbReference type="OrthoDB" id="6500128at2759"/>
<feature type="transmembrane region" description="Helical" evidence="10">
    <location>
        <begin position="935"/>
        <end position="955"/>
    </location>
</feature>
<dbReference type="InterPro" id="IPR027417">
    <property type="entry name" value="P-loop_NTPase"/>
</dbReference>
<feature type="transmembrane region" description="Helical" evidence="10">
    <location>
        <begin position="12"/>
        <end position="32"/>
    </location>
</feature>
<feature type="transmembrane region" description="Helical" evidence="10">
    <location>
        <begin position="71"/>
        <end position="94"/>
    </location>
</feature>
<dbReference type="SMART" id="SM00382">
    <property type="entry name" value="AAA"/>
    <property type="match status" value="2"/>
</dbReference>
<keyword evidence="7 10" id="KW-1133">Transmembrane helix</keyword>
<keyword evidence="6" id="KW-0067">ATP-binding</keyword>
<feature type="domain" description="ABC transmembrane type-1" evidence="12">
    <location>
        <begin position="145"/>
        <end position="363"/>
    </location>
</feature>
<dbReference type="InterPro" id="IPR044746">
    <property type="entry name" value="ABCC_6TM_D1"/>
</dbReference>
<dbReference type="Pfam" id="PF00664">
    <property type="entry name" value="ABC_membrane"/>
    <property type="match status" value="2"/>
</dbReference>
<keyword evidence="9" id="KW-0325">Glycoprotein</keyword>
<evidence type="ECO:0000256" key="1">
    <source>
        <dbReference type="ARBA" id="ARBA00004141"/>
    </source>
</evidence>
<keyword evidence="8 10" id="KW-0472">Membrane</keyword>
<dbReference type="FunFam" id="3.40.50.300:FF:001172">
    <property type="entry name" value="Cystic fibrosis transmembrane conductance regulator"/>
    <property type="match status" value="1"/>
</dbReference>
<dbReference type="SUPFAM" id="SSF90123">
    <property type="entry name" value="ABC transporter transmembrane region"/>
    <property type="match status" value="2"/>
</dbReference>
<comment type="subcellular location">
    <subcellularLocation>
        <location evidence="1">Membrane</location>
        <topology evidence="1">Multi-pass membrane protein</topology>
    </subcellularLocation>
</comment>
<dbReference type="InterPro" id="IPR003593">
    <property type="entry name" value="AAA+_ATPase"/>
</dbReference>
<dbReference type="PANTHER" id="PTHR24223">
    <property type="entry name" value="ATP-BINDING CASSETTE SUB-FAMILY C"/>
    <property type="match status" value="1"/>
</dbReference>
<dbReference type="Pfam" id="PF00005">
    <property type="entry name" value="ABC_tran"/>
    <property type="match status" value="2"/>
</dbReference>
<evidence type="ECO:0000256" key="7">
    <source>
        <dbReference type="ARBA" id="ARBA00022989"/>
    </source>
</evidence>
<evidence type="ECO:0000259" key="12">
    <source>
        <dbReference type="PROSITE" id="PS50929"/>
    </source>
</evidence>
<feature type="domain" description="ABC transmembrane type-1" evidence="12">
    <location>
        <begin position="676"/>
        <end position="963"/>
    </location>
</feature>
<dbReference type="PANTHER" id="PTHR24223:SF448">
    <property type="entry name" value="FI20146P1-RELATED"/>
    <property type="match status" value="1"/>
</dbReference>
<dbReference type="InterPro" id="IPR011527">
    <property type="entry name" value="ABC1_TM_dom"/>
</dbReference>
<dbReference type="EMBL" id="OV121137">
    <property type="protein sequence ID" value="CAH0559495.1"/>
    <property type="molecule type" value="Genomic_DNA"/>
</dbReference>
<evidence type="ECO:0000256" key="5">
    <source>
        <dbReference type="ARBA" id="ARBA00022741"/>
    </source>
</evidence>
<dbReference type="GO" id="GO:0016887">
    <property type="term" value="F:ATP hydrolysis activity"/>
    <property type="evidence" value="ECO:0007669"/>
    <property type="project" value="InterPro"/>
</dbReference>
<evidence type="ECO:0000256" key="4">
    <source>
        <dbReference type="ARBA" id="ARBA00022737"/>
    </source>
</evidence>
<evidence type="ECO:0000256" key="9">
    <source>
        <dbReference type="ARBA" id="ARBA00023180"/>
    </source>
</evidence>
<feature type="transmembrane region" description="Helical" evidence="10">
    <location>
        <begin position="726"/>
        <end position="747"/>
    </location>
</feature>
<dbReference type="GO" id="GO:0140359">
    <property type="term" value="F:ABC-type transporter activity"/>
    <property type="evidence" value="ECO:0007669"/>
    <property type="project" value="InterPro"/>
</dbReference>
<keyword evidence="14" id="KW-1185">Reference proteome</keyword>
<dbReference type="InterPro" id="IPR044726">
    <property type="entry name" value="ABCC_6TM_D2"/>
</dbReference>
<dbReference type="InterPro" id="IPR050173">
    <property type="entry name" value="ABC_transporter_C-like"/>
</dbReference>
<evidence type="ECO:0000313" key="14">
    <source>
        <dbReference type="Proteomes" id="UP001154078"/>
    </source>
</evidence>
<sequence>MKDTKKPHPKDGAGFFSIITYAFILPLIGKAFRRDLRQKDMYEVPKFLEAKKCGDELEKAIKLKMDKGNKFSIFWVIISKYKFQLMLVIFPYMIGKFIRSIYQPVLISRFISYFKENQTHMSLEDVVYTNMGLMVMDFTYYTIFALYLLMCANFTVKMKVAVSSVIFKKVLKLQNAALTRMSVGNIVSLMTKDVSVLENGFRSLCDYIISTVQLVTTCAVLFIKTGPISFFGIFFMLIIMGLQVLIGKYITYVRVLINEKTADRIKATKEALASLKVIKMLSWEKFFLKKIYLLRRSEVSCMLKDAYAKSIIQILGSLCPDIMTYIFIISFIIMGIPLDVELVFYIINCVRSLKMSIIYLIPQCLGLLADFRGSLKRIDEILHEKDWEERNDQFVDKPKVLMKSLSVKIGNNYILSNVSINLEKGVTCIIGNNGSGKTTLLLSILREYPHKGHLITKGRISYASQEPWLYPCTVKENIIFGEEFDKKRYQNVINMCGLKDDLNNFQHGEDTNVINGGLNFSKGQQSRINLARAVYRDSEIYLLDDCLSSLDNSVQNGIVNNLLSFFSDKICLIVTNNSNLIARAHQVLIVDNKEVQRHHPDKLNMENIKDTVLTKEKDNLMINEDEDYKEIIDEKMELLQNNKQQEEETQKEGNVPFRYYLQYLKYGRGYFVFISIVILFILSQYAESYTTKTLTRWVDIEQTVLKENTTNNTNASEESTKTVQLYSGYLFLTIFLTILKIFIFYDFTKAACIRINKIMTLKILHSPLKFIDTQLFGNILNRFSQDLNNMDEVFPPQLMNLIRLVLSLASNIILVGMVNTLLLIPLIVLMILMVLMRKFYIPAARSLKRLETSSRSPFIGHINSTIDGLRTIRAHNLQNLQNEIFESCHNNYASSYYSFQMVFVAYCFYANMICLSLVFLVLWSFIFIITGISVGNVGLTIIQLFSISLSITMVFRQVTEVETSMTSFERIAEYTEQKQEYQDGIVNENWPKRNCIDFHNVSMSYNDRKVLNNVNLTIESNQKIGIIGRTGSGKSSLISLLMRLYDYEGTITIDHVDIKTIALEHLRRNIDVVPQDPILYSDTIRNNLDPLSQYADKEIWFVVDKLGIKHLIPNLYEKIDSTKYSAGQKQVICLARAMLRKSKILIMDEATAHVDFEMEKFMKNMISQHFSEHTIISISHKIYSISGYDKIFLIENGNIVEYKE</sequence>
<organism evidence="13 14">
    <name type="scientific">Brassicogethes aeneus</name>
    <name type="common">Rape pollen beetle</name>
    <name type="synonym">Meligethes aeneus</name>
    <dbReference type="NCBI Taxonomy" id="1431903"/>
    <lineage>
        <taxon>Eukaryota</taxon>
        <taxon>Metazoa</taxon>
        <taxon>Ecdysozoa</taxon>
        <taxon>Arthropoda</taxon>
        <taxon>Hexapoda</taxon>
        <taxon>Insecta</taxon>
        <taxon>Pterygota</taxon>
        <taxon>Neoptera</taxon>
        <taxon>Endopterygota</taxon>
        <taxon>Coleoptera</taxon>
        <taxon>Polyphaga</taxon>
        <taxon>Cucujiformia</taxon>
        <taxon>Nitidulidae</taxon>
        <taxon>Meligethinae</taxon>
        <taxon>Brassicogethes</taxon>
    </lineage>
</organism>
<dbReference type="GO" id="GO:0005524">
    <property type="term" value="F:ATP binding"/>
    <property type="evidence" value="ECO:0007669"/>
    <property type="project" value="UniProtKB-KW"/>
</dbReference>
<dbReference type="AlphaFoldDB" id="A0A9P0B7T8"/>
<keyword evidence="5" id="KW-0547">Nucleotide-binding</keyword>
<evidence type="ECO:0000256" key="10">
    <source>
        <dbReference type="SAM" id="Phobius"/>
    </source>
</evidence>
<dbReference type="InterPro" id="IPR036640">
    <property type="entry name" value="ABC1_TM_sf"/>
</dbReference>
<reference evidence="13" key="1">
    <citation type="submission" date="2021-12" db="EMBL/GenBank/DDBJ databases">
        <authorList>
            <person name="King R."/>
        </authorList>
    </citation>
    <scope>NUCLEOTIDE SEQUENCE</scope>
</reference>
<dbReference type="InterPro" id="IPR017871">
    <property type="entry name" value="ABC_transporter-like_CS"/>
</dbReference>